<dbReference type="PANTHER" id="PTHR14107:SF16">
    <property type="entry name" value="AT02583P"/>
    <property type="match status" value="1"/>
</dbReference>
<keyword evidence="1 3" id="KW-0853">WD repeat</keyword>
<evidence type="ECO:0008006" key="8">
    <source>
        <dbReference type="Google" id="ProtNLM"/>
    </source>
</evidence>
<dbReference type="Pfam" id="PF00400">
    <property type="entry name" value="WD40"/>
    <property type="match status" value="2"/>
</dbReference>
<feature type="repeat" description="WD" evidence="3">
    <location>
        <begin position="419"/>
        <end position="460"/>
    </location>
</feature>
<dbReference type="Gene3D" id="2.130.10.10">
    <property type="entry name" value="YVTN repeat-like/Quinoprotein amine dehydrogenase"/>
    <property type="match status" value="1"/>
</dbReference>
<dbReference type="AlphaFoldDB" id="A0AAQ3N9Y4"/>
<dbReference type="PANTHER" id="PTHR14107">
    <property type="entry name" value="WD REPEAT PROTEIN"/>
    <property type="match status" value="1"/>
</dbReference>
<evidence type="ECO:0000256" key="2">
    <source>
        <dbReference type="ARBA" id="ARBA00022737"/>
    </source>
</evidence>
<evidence type="ECO:0000256" key="4">
    <source>
        <dbReference type="SAM" id="MobiDB-lite"/>
    </source>
</evidence>
<protein>
    <recommendedName>
        <fullName evidence="8">Catabolite repression protein creC</fullName>
    </recommendedName>
</protein>
<dbReference type="SUPFAM" id="SSF50978">
    <property type="entry name" value="WD40 repeat-like"/>
    <property type="match status" value="1"/>
</dbReference>
<dbReference type="InterPro" id="IPR051362">
    <property type="entry name" value="WD_repeat_creC_regulators"/>
</dbReference>
<gene>
    <name evidence="6" type="ORF">V8G54_019081</name>
</gene>
<feature type="compositionally biased region" description="Polar residues" evidence="4">
    <location>
        <begin position="15"/>
        <end position="36"/>
    </location>
</feature>
<sequence>MRCDDRSHVTLHGTKMNTSNGIMTQSSSSGATQSPGLKTYFKTPEGRYKLQYEKTHPSGLLHYAHGKTVTQVTLAHLKDKPAPSTPTASSSSFSASSGVRSAAARLLGGSNGSRALSFVGGNGSSKNNGGNSRIGSIGTSSTSSSMANPNFDGKGTYLIFNVGDAIFISDLNSQDKDPIKSIHFSNSNPVCHAFDQDSKDGHDLLIGLNSGDVYSVSLRQQLQDVGKKLVGALHYNKDGSVNNRQDMIILILLLFDTTMIPRLSHFLVNSEVRSLKIPSSYERCCSAAARYFSAFLVVASLLMLVAVSLLLDLRCTCIAWVPGGDGAFVVSHSDGNLYVYEKNKDGAGDSSFPVVKDQTQFSVAHARYSKSNPIARWHICQGSINSISFSMDGAYLATVGRDGYLRVFDYSKEQLICGGKSYYGALLCCAWSMDGKYILTGGEDDLVQVWSMEDRKVVAWGEGHGSWVSGVAFDSYWSSPNSNDNGETVMYRFGSVGQDTQLLLWDLEMDEIVVPLRRPAGGSPTYSTGSQSSHWDNVVPLGTLQPAPSMRDVPKISPLVAHRVHTEPLSGLIFTQESVLTACREGHIKVWMRPGVAADTQSTNSENLLATSLKDNKPSLSTKITNSPYKQ</sequence>
<name>A0AAQ3N9Y4_VIGMU</name>
<evidence type="ECO:0000256" key="3">
    <source>
        <dbReference type="PROSITE-ProRule" id="PRU00221"/>
    </source>
</evidence>
<dbReference type="InterPro" id="IPR001680">
    <property type="entry name" value="WD40_rpt"/>
</dbReference>
<evidence type="ECO:0000256" key="5">
    <source>
        <dbReference type="SAM" id="Phobius"/>
    </source>
</evidence>
<dbReference type="EMBL" id="CP144695">
    <property type="protein sequence ID" value="WVZ05735.1"/>
    <property type="molecule type" value="Genomic_DNA"/>
</dbReference>
<reference evidence="6 7" key="1">
    <citation type="journal article" date="2023" name="Life. Sci Alliance">
        <title>Evolutionary insights into 3D genome organization and epigenetic landscape of Vigna mungo.</title>
        <authorList>
            <person name="Junaid A."/>
            <person name="Singh B."/>
            <person name="Bhatia S."/>
        </authorList>
    </citation>
    <scope>NUCLEOTIDE SEQUENCE [LARGE SCALE GENOMIC DNA]</scope>
    <source>
        <strain evidence="6">Urdbean</strain>
    </source>
</reference>
<dbReference type="SMART" id="SM00320">
    <property type="entry name" value="WD40"/>
    <property type="match status" value="5"/>
</dbReference>
<accession>A0AAQ3N9Y4</accession>
<feature type="compositionally biased region" description="Low complexity" evidence="4">
    <location>
        <begin position="124"/>
        <end position="145"/>
    </location>
</feature>
<dbReference type="InterPro" id="IPR036322">
    <property type="entry name" value="WD40_repeat_dom_sf"/>
</dbReference>
<evidence type="ECO:0000313" key="6">
    <source>
        <dbReference type="EMBL" id="WVZ05735.1"/>
    </source>
</evidence>
<evidence type="ECO:0000256" key="1">
    <source>
        <dbReference type="ARBA" id="ARBA00022574"/>
    </source>
</evidence>
<dbReference type="PROSITE" id="PS50082">
    <property type="entry name" value="WD_REPEATS_2"/>
    <property type="match status" value="1"/>
</dbReference>
<feature type="transmembrane region" description="Helical" evidence="5">
    <location>
        <begin position="289"/>
        <end position="311"/>
    </location>
</feature>
<feature type="region of interest" description="Disordered" evidence="4">
    <location>
        <begin position="1"/>
        <end position="39"/>
    </location>
</feature>
<feature type="compositionally biased region" description="Polar residues" evidence="4">
    <location>
        <begin position="618"/>
        <end position="631"/>
    </location>
</feature>
<keyword evidence="5" id="KW-0472">Membrane</keyword>
<evidence type="ECO:0000313" key="7">
    <source>
        <dbReference type="Proteomes" id="UP001374535"/>
    </source>
</evidence>
<proteinExistence type="predicted"/>
<keyword evidence="2" id="KW-0677">Repeat</keyword>
<feature type="region of interest" description="Disordered" evidence="4">
    <location>
        <begin position="612"/>
        <end position="631"/>
    </location>
</feature>
<organism evidence="6 7">
    <name type="scientific">Vigna mungo</name>
    <name type="common">Black gram</name>
    <name type="synonym">Phaseolus mungo</name>
    <dbReference type="NCBI Taxonomy" id="3915"/>
    <lineage>
        <taxon>Eukaryota</taxon>
        <taxon>Viridiplantae</taxon>
        <taxon>Streptophyta</taxon>
        <taxon>Embryophyta</taxon>
        <taxon>Tracheophyta</taxon>
        <taxon>Spermatophyta</taxon>
        <taxon>Magnoliopsida</taxon>
        <taxon>eudicotyledons</taxon>
        <taxon>Gunneridae</taxon>
        <taxon>Pentapetalae</taxon>
        <taxon>rosids</taxon>
        <taxon>fabids</taxon>
        <taxon>Fabales</taxon>
        <taxon>Fabaceae</taxon>
        <taxon>Papilionoideae</taxon>
        <taxon>50 kb inversion clade</taxon>
        <taxon>NPAAA clade</taxon>
        <taxon>indigoferoid/millettioid clade</taxon>
        <taxon>Phaseoleae</taxon>
        <taxon>Vigna</taxon>
    </lineage>
</organism>
<feature type="region of interest" description="Disordered" evidence="4">
    <location>
        <begin position="120"/>
        <end position="146"/>
    </location>
</feature>
<keyword evidence="5" id="KW-1133">Transmembrane helix</keyword>
<keyword evidence="7" id="KW-1185">Reference proteome</keyword>
<keyword evidence="5" id="KW-0812">Transmembrane</keyword>
<dbReference type="InterPro" id="IPR015943">
    <property type="entry name" value="WD40/YVTN_repeat-like_dom_sf"/>
</dbReference>
<dbReference type="Proteomes" id="UP001374535">
    <property type="component" value="Chromosome 6"/>
</dbReference>